<dbReference type="SUPFAM" id="SSF52980">
    <property type="entry name" value="Restriction endonuclease-like"/>
    <property type="match status" value="1"/>
</dbReference>
<evidence type="ECO:0000256" key="2">
    <source>
        <dbReference type="HAMAP-Rule" id="MF_00048"/>
    </source>
</evidence>
<protein>
    <recommendedName>
        <fullName evidence="2">UPF0102 protein GCM10007879_11470</fullName>
    </recommendedName>
</protein>
<keyword evidence="4" id="KW-1185">Reference proteome</keyword>
<dbReference type="InterPro" id="IPR003509">
    <property type="entry name" value="UPF0102_YraN-like"/>
</dbReference>
<name>A0ABQ5UQL9_9HYPH</name>
<dbReference type="RefSeq" id="WP_284362684.1">
    <property type="nucleotide sequence ID" value="NZ_BSNI01000002.1"/>
</dbReference>
<dbReference type="PANTHER" id="PTHR34039">
    <property type="entry name" value="UPF0102 PROTEIN YRAN"/>
    <property type="match status" value="1"/>
</dbReference>
<sequence length="121" mass="14228">MRTDQRAQAEKFGRRAEFWAKCYLLLKGFRIIHERFKARGGEIDLIVTRGKTLAFVEVKARRKRTMLAEAYEGVRQDRIINAARYFLSQNPQYSDYTIRFDVIGLAPFVWPVHIVDAFQTN</sequence>
<comment type="similarity">
    <text evidence="1 2">Belongs to the UPF0102 family.</text>
</comment>
<dbReference type="InterPro" id="IPR011335">
    <property type="entry name" value="Restrct_endonuc-II-like"/>
</dbReference>
<dbReference type="Pfam" id="PF02021">
    <property type="entry name" value="UPF0102"/>
    <property type="match status" value="1"/>
</dbReference>
<organism evidence="3 4">
    <name type="scientific">Maritalea porphyrae</name>
    <dbReference type="NCBI Taxonomy" id="880732"/>
    <lineage>
        <taxon>Bacteria</taxon>
        <taxon>Pseudomonadati</taxon>
        <taxon>Pseudomonadota</taxon>
        <taxon>Alphaproteobacteria</taxon>
        <taxon>Hyphomicrobiales</taxon>
        <taxon>Devosiaceae</taxon>
        <taxon>Maritalea</taxon>
    </lineage>
</organism>
<comment type="caution">
    <text evidence="3">The sequence shown here is derived from an EMBL/GenBank/DDBJ whole genome shotgun (WGS) entry which is preliminary data.</text>
</comment>
<evidence type="ECO:0000313" key="4">
    <source>
        <dbReference type="Proteomes" id="UP001161405"/>
    </source>
</evidence>
<reference evidence="3" key="1">
    <citation type="journal article" date="2014" name="Int. J. Syst. Evol. Microbiol.">
        <title>Complete genome of a new Firmicutes species belonging to the dominant human colonic microbiota ('Ruminococcus bicirculans') reveals two chromosomes and a selective capacity to utilize plant glucans.</title>
        <authorList>
            <consortium name="NISC Comparative Sequencing Program"/>
            <person name="Wegmann U."/>
            <person name="Louis P."/>
            <person name="Goesmann A."/>
            <person name="Henrissat B."/>
            <person name="Duncan S.H."/>
            <person name="Flint H.J."/>
        </authorList>
    </citation>
    <scope>NUCLEOTIDE SEQUENCE</scope>
    <source>
        <strain evidence="3">NBRC 107169</strain>
    </source>
</reference>
<evidence type="ECO:0000256" key="1">
    <source>
        <dbReference type="ARBA" id="ARBA00006738"/>
    </source>
</evidence>
<accession>A0ABQ5UQL9</accession>
<dbReference type="PANTHER" id="PTHR34039:SF1">
    <property type="entry name" value="UPF0102 PROTEIN YRAN"/>
    <property type="match status" value="1"/>
</dbReference>
<dbReference type="NCBIfam" id="TIGR00252">
    <property type="entry name" value="YraN family protein"/>
    <property type="match status" value="1"/>
</dbReference>
<dbReference type="Gene3D" id="3.40.1350.10">
    <property type="match status" value="1"/>
</dbReference>
<gene>
    <name evidence="3" type="ORF">GCM10007879_11470</name>
</gene>
<dbReference type="Proteomes" id="UP001161405">
    <property type="component" value="Unassembled WGS sequence"/>
</dbReference>
<evidence type="ECO:0000313" key="3">
    <source>
        <dbReference type="EMBL" id="GLQ16898.1"/>
    </source>
</evidence>
<reference evidence="3" key="2">
    <citation type="submission" date="2023-01" db="EMBL/GenBank/DDBJ databases">
        <title>Draft genome sequence of Maritalea porphyrae strain NBRC 107169.</title>
        <authorList>
            <person name="Sun Q."/>
            <person name="Mori K."/>
        </authorList>
    </citation>
    <scope>NUCLEOTIDE SEQUENCE</scope>
    <source>
        <strain evidence="3">NBRC 107169</strain>
    </source>
</reference>
<dbReference type="InterPro" id="IPR011856">
    <property type="entry name" value="tRNA_endonuc-like_dom_sf"/>
</dbReference>
<proteinExistence type="inferred from homology"/>
<dbReference type="HAMAP" id="MF_00048">
    <property type="entry name" value="UPF0102"/>
    <property type="match status" value="1"/>
</dbReference>
<dbReference type="EMBL" id="BSNI01000002">
    <property type="protein sequence ID" value="GLQ16898.1"/>
    <property type="molecule type" value="Genomic_DNA"/>
</dbReference>